<dbReference type="InterPro" id="IPR057895">
    <property type="entry name" value="Mom"/>
</dbReference>
<dbReference type="RefSeq" id="WP_276112778.1">
    <property type="nucleotide sequence ID" value="NZ_JARJBB010000053.1"/>
</dbReference>
<evidence type="ECO:0000313" key="1">
    <source>
        <dbReference type="EMBL" id="MDF3303243.1"/>
    </source>
</evidence>
<gene>
    <name evidence="1" type="ORF">P3H78_32490</name>
</gene>
<dbReference type="EMBL" id="JARJBB010000053">
    <property type="protein sequence ID" value="MDF3303243.1"/>
    <property type="molecule type" value="Genomic_DNA"/>
</dbReference>
<reference evidence="1 2" key="1">
    <citation type="submission" date="2023-03" db="EMBL/GenBank/DDBJ databases">
        <title>Draft genome sequence of Streptomyces sp. K1PA1 isolated from peat swamp forest in Thailand.</title>
        <authorList>
            <person name="Klaysubun C."/>
            <person name="Duangmal K."/>
        </authorList>
    </citation>
    <scope>NUCLEOTIDE SEQUENCE [LARGE SCALE GENOMIC DNA]</scope>
    <source>
        <strain evidence="1 2">K1PA1</strain>
    </source>
</reference>
<evidence type="ECO:0000313" key="2">
    <source>
        <dbReference type="Proteomes" id="UP001221150"/>
    </source>
</evidence>
<proteinExistence type="predicted"/>
<keyword evidence="2" id="KW-1185">Reference proteome</keyword>
<name>A0ABT6AFI1_9ACTN</name>
<sequence>MPSSANPQPVHARPVSPVLADYLPTNNLGEFPTSTPWCQRWRERRHSFRHTSTGGFDPRHYIVEPLAVRTAKEFVLRHHYSGSFPSAKKTFGLFNVSEGEPRLSGVAVFGLSVSRAVLERALPDLEPNVAALECSRFVLLDECPANSESWFLARTFDALLASDVRGVVSFADPVPRRTNEGKLVAVGHAGTIYQASNAAYTGRATARTIKLLPDGTVLNDRSAQKVRKQEQGHEYVEAKLISLGAPAPRAGCDPALWLRDALHAVGARNLRHRGAHRYVFRLGKNQRERDRITLGYPDLKPYPKGSDSCD</sequence>
<dbReference type="Pfam" id="PF25680">
    <property type="entry name" value="Mom"/>
    <property type="match status" value="1"/>
</dbReference>
<organism evidence="1 2">
    <name type="scientific">Streptomyces tropicalis</name>
    <dbReference type="NCBI Taxonomy" id="3034234"/>
    <lineage>
        <taxon>Bacteria</taxon>
        <taxon>Bacillati</taxon>
        <taxon>Actinomycetota</taxon>
        <taxon>Actinomycetes</taxon>
        <taxon>Kitasatosporales</taxon>
        <taxon>Streptomycetaceae</taxon>
        <taxon>Streptomyces</taxon>
    </lineage>
</organism>
<protein>
    <submittedName>
        <fullName evidence="1">Uncharacterized protein</fullName>
    </submittedName>
</protein>
<comment type="caution">
    <text evidence="1">The sequence shown here is derived from an EMBL/GenBank/DDBJ whole genome shotgun (WGS) entry which is preliminary data.</text>
</comment>
<dbReference type="Proteomes" id="UP001221150">
    <property type="component" value="Unassembled WGS sequence"/>
</dbReference>
<accession>A0ABT6AFI1</accession>